<protein>
    <submittedName>
        <fullName evidence="2">Glutaredoxin</fullName>
    </submittedName>
</protein>
<dbReference type="Proteomes" id="UP000318297">
    <property type="component" value="Unassembled WGS sequence"/>
</dbReference>
<dbReference type="PROSITE" id="PS51354">
    <property type="entry name" value="GLUTAREDOXIN_2"/>
    <property type="match status" value="1"/>
</dbReference>
<proteinExistence type="predicted"/>
<name>A0A561DX42_9MICO</name>
<dbReference type="CDD" id="cd02976">
    <property type="entry name" value="NrdH"/>
    <property type="match status" value="1"/>
</dbReference>
<dbReference type="InterPro" id="IPR036249">
    <property type="entry name" value="Thioredoxin-like_sf"/>
</dbReference>
<comment type="caution">
    <text evidence="2">The sequence shown here is derived from an EMBL/GenBank/DDBJ whole genome shotgun (WGS) entry which is preliminary data.</text>
</comment>
<organism evidence="2 3">
    <name type="scientific">Rudaeicoccus suwonensis</name>
    <dbReference type="NCBI Taxonomy" id="657409"/>
    <lineage>
        <taxon>Bacteria</taxon>
        <taxon>Bacillati</taxon>
        <taxon>Actinomycetota</taxon>
        <taxon>Actinomycetes</taxon>
        <taxon>Micrococcales</taxon>
        <taxon>Dermacoccaceae</taxon>
        <taxon>Rudaeicoccus</taxon>
    </lineage>
</organism>
<accession>A0A561DX42</accession>
<feature type="domain" description="Glutaredoxin" evidence="1">
    <location>
        <begin position="26"/>
        <end position="84"/>
    </location>
</feature>
<dbReference type="Pfam" id="PF00462">
    <property type="entry name" value="Glutaredoxin"/>
    <property type="match status" value="1"/>
</dbReference>
<sequence>MHFYHFRPRNAAPGERVDLPMSASDVTIFWRPGCPYCSSLKGIVGKRGDKAQWRNIWEDPDAAAYVRSVNNGNEVVPTVVIDGTPHTNPNPMLVRAALGD</sequence>
<evidence type="ECO:0000313" key="2">
    <source>
        <dbReference type="EMBL" id="TWE07902.1"/>
    </source>
</evidence>
<reference evidence="2 3" key="1">
    <citation type="submission" date="2019-06" db="EMBL/GenBank/DDBJ databases">
        <title>Sequencing the genomes of 1000 actinobacteria strains.</title>
        <authorList>
            <person name="Klenk H.-P."/>
        </authorList>
    </citation>
    <scope>NUCLEOTIDE SEQUENCE [LARGE SCALE GENOMIC DNA]</scope>
    <source>
        <strain evidence="2 3">DSM 19560</strain>
    </source>
</reference>
<dbReference type="Gene3D" id="3.40.30.10">
    <property type="entry name" value="Glutaredoxin"/>
    <property type="match status" value="1"/>
</dbReference>
<dbReference type="EMBL" id="VIVQ01000004">
    <property type="protein sequence ID" value="TWE07902.1"/>
    <property type="molecule type" value="Genomic_DNA"/>
</dbReference>
<evidence type="ECO:0000259" key="1">
    <source>
        <dbReference type="Pfam" id="PF00462"/>
    </source>
</evidence>
<dbReference type="InterPro" id="IPR002109">
    <property type="entry name" value="Glutaredoxin"/>
</dbReference>
<dbReference type="AlphaFoldDB" id="A0A561DX42"/>
<gene>
    <name evidence="2" type="ORF">BKA23_3269</name>
</gene>
<dbReference type="SUPFAM" id="SSF52833">
    <property type="entry name" value="Thioredoxin-like"/>
    <property type="match status" value="1"/>
</dbReference>
<keyword evidence="3" id="KW-1185">Reference proteome</keyword>
<evidence type="ECO:0000313" key="3">
    <source>
        <dbReference type="Proteomes" id="UP000318297"/>
    </source>
</evidence>